<feature type="region of interest" description="Disordered" evidence="1">
    <location>
        <begin position="1"/>
        <end position="42"/>
    </location>
</feature>
<dbReference type="Pfam" id="PF18065">
    <property type="entry name" value="PatG_C"/>
    <property type="match status" value="1"/>
</dbReference>
<reference evidence="3 4" key="1">
    <citation type="journal article" date="2016" name="Arch. Microbiol.">
        <title>Streptomyces zhihengii sp. nov., isolated from rhizospheric soil of Psammosilene tunicoides.</title>
        <authorList>
            <person name="Huang M.J."/>
            <person name="Fei J.J."/>
            <person name="Salam N."/>
            <person name="Kim C.J."/>
            <person name="Hozzein W.N."/>
            <person name="Xiao M."/>
            <person name="Huang H.Q."/>
            <person name="Li W.J."/>
        </authorList>
    </citation>
    <scope>NUCLEOTIDE SEQUENCE [LARGE SCALE GENOMIC DNA]</scope>
    <source>
        <strain evidence="3 4">YIM T102</strain>
    </source>
</reference>
<comment type="caution">
    <text evidence="3">The sequence shown here is derived from an EMBL/GenBank/DDBJ whole genome shotgun (WGS) entry which is preliminary data.</text>
</comment>
<dbReference type="RefSeq" id="WP_205376223.1">
    <property type="nucleotide sequence ID" value="NZ_JAFEJA010000001.1"/>
</dbReference>
<protein>
    <recommendedName>
        <fullName evidence="2">PatG C-terminal domain-containing protein</fullName>
    </recommendedName>
</protein>
<dbReference type="EMBL" id="JAFEJA010000001">
    <property type="protein sequence ID" value="MBM9622490.1"/>
    <property type="molecule type" value="Genomic_DNA"/>
</dbReference>
<feature type="compositionally biased region" description="Low complexity" evidence="1">
    <location>
        <begin position="19"/>
        <end position="34"/>
    </location>
</feature>
<evidence type="ECO:0000256" key="1">
    <source>
        <dbReference type="SAM" id="MobiDB-lite"/>
    </source>
</evidence>
<accession>A0ABS2UY80</accession>
<dbReference type="InterPro" id="IPR040636">
    <property type="entry name" value="PatG_C"/>
</dbReference>
<evidence type="ECO:0000259" key="2">
    <source>
        <dbReference type="Pfam" id="PF18065"/>
    </source>
</evidence>
<keyword evidence="4" id="KW-1185">Reference proteome</keyword>
<gene>
    <name evidence="3" type="ORF">JE024_27880</name>
</gene>
<dbReference type="Proteomes" id="UP000664109">
    <property type="component" value="Unassembled WGS sequence"/>
</dbReference>
<evidence type="ECO:0000313" key="4">
    <source>
        <dbReference type="Proteomes" id="UP000664109"/>
    </source>
</evidence>
<proteinExistence type="predicted"/>
<evidence type="ECO:0000313" key="3">
    <source>
        <dbReference type="EMBL" id="MBM9622490.1"/>
    </source>
</evidence>
<feature type="domain" description="PatG C-terminal" evidence="2">
    <location>
        <begin position="201"/>
        <end position="310"/>
    </location>
</feature>
<organism evidence="3 4">
    <name type="scientific">Streptomyces zhihengii</name>
    <dbReference type="NCBI Taxonomy" id="1818004"/>
    <lineage>
        <taxon>Bacteria</taxon>
        <taxon>Bacillati</taxon>
        <taxon>Actinomycetota</taxon>
        <taxon>Actinomycetes</taxon>
        <taxon>Kitasatosporales</taxon>
        <taxon>Streptomycetaceae</taxon>
        <taxon>Streptomyces</taxon>
    </lineage>
</organism>
<sequence>MNENENVPVPEPVLPPTESGPAGPADAVAPAASPADPPPEVSGGCGCGCGGAGGPRGAGGHVYAVGRVEARFPDLGVEKELEQAVGRTDTRGMTDGQAVHTVLNEPANRYLARQMCWVLTIGGIDAYLLVPRDSAEVDLLVETVRPTPGAGDVDVVIGTLGGLAPPDRCNGLTLPQVGFEQLYSFDTASFLDRLPPPDGIEDDAFRASAEEVLSRVTELTDNTGSTDRHRAVNYLALRYPRIYSAAAAQYAKNCALTGVDTSRSEVSRTRTLIDVVFTYTDRTTNVADRLAARVDVTGMFPFLAAPLSPYCAH</sequence>
<name>A0ABS2UY80_9ACTN</name>